<feature type="transmembrane region" description="Helical" evidence="1">
    <location>
        <begin position="120"/>
        <end position="138"/>
    </location>
</feature>
<dbReference type="AlphaFoldDB" id="A0A378JH79"/>
<dbReference type="EMBL" id="UGOD01000001">
    <property type="protein sequence ID" value="STX50484.1"/>
    <property type="molecule type" value="Genomic_DNA"/>
</dbReference>
<proteinExistence type="predicted"/>
<dbReference type="RefSeq" id="WP_115330198.1">
    <property type="nucleotide sequence ID" value="NZ_UGOD01000001.1"/>
</dbReference>
<protein>
    <submittedName>
        <fullName evidence="3">Fatty acid desaturase</fullName>
    </submittedName>
</protein>
<dbReference type="GO" id="GO:0016717">
    <property type="term" value="F:oxidoreductase activity, acting on paired donors, with oxidation of a pair of donors resulting in the reduction of molecular oxygen to two molecules of water"/>
    <property type="evidence" value="ECO:0007669"/>
    <property type="project" value="TreeGrafter"/>
</dbReference>
<accession>A0A378JH79</accession>
<dbReference type="InterPro" id="IPR012171">
    <property type="entry name" value="Fatty_acid_desaturase"/>
</dbReference>
<dbReference type="Proteomes" id="UP000254794">
    <property type="component" value="Unassembled WGS sequence"/>
</dbReference>
<dbReference type="GO" id="GO:0008610">
    <property type="term" value="P:lipid biosynthetic process"/>
    <property type="evidence" value="ECO:0007669"/>
    <property type="project" value="UniProtKB-ARBA"/>
</dbReference>
<dbReference type="PANTHER" id="PTHR19353">
    <property type="entry name" value="FATTY ACID DESATURASE 2"/>
    <property type="match status" value="1"/>
</dbReference>
<reference evidence="3 4" key="1">
    <citation type="submission" date="2018-06" db="EMBL/GenBank/DDBJ databases">
        <authorList>
            <consortium name="Pathogen Informatics"/>
            <person name="Doyle S."/>
        </authorList>
    </citation>
    <scope>NUCLEOTIDE SEQUENCE [LARGE SCALE GENOMIC DNA]</scope>
    <source>
        <strain evidence="3 4">NCTC13316</strain>
    </source>
</reference>
<feature type="transmembrane region" description="Helical" evidence="1">
    <location>
        <begin position="71"/>
        <end position="91"/>
    </location>
</feature>
<evidence type="ECO:0000313" key="4">
    <source>
        <dbReference type="Proteomes" id="UP000254794"/>
    </source>
</evidence>
<evidence type="ECO:0000313" key="3">
    <source>
        <dbReference type="EMBL" id="STX50484.1"/>
    </source>
</evidence>
<dbReference type="PANTHER" id="PTHR19353:SF19">
    <property type="entry name" value="DELTA(5) FATTY ACID DESATURASE C-RELATED"/>
    <property type="match status" value="1"/>
</dbReference>
<evidence type="ECO:0000256" key="1">
    <source>
        <dbReference type="SAM" id="Phobius"/>
    </source>
</evidence>
<feature type="transmembrane region" description="Helical" evidence="1">
    <location>
        <begin position="37"/>
        <end position="59"/>
    </location>
</feature>
<feature type="transmembrane region" description="Helical" evidence="1">
    <location>
        <begin position="158"/>
        <end position="179"/>
    </location>
</feature>
<keyword evidence="1" id="KW-1133">Transmembrane helix</keyword>
<keyword evidence="1" id="KW-0812">Transmembrane</keyword>
<dbReference type="Pfam" id="PF00487">
    <property type="entry name" value="FA_desaturase"/>
    <property type="match status" value="1"/>
</dbReference>
<feature type="transmembrane region" description="Helical" evidence="1">
    <location>
        <begin position="12"/>
        <end position="31"/>
    </location>
</feature>
<evidence type="ECO:0000259" key="2">
    <source>
        <dbReference type="Pfam" id="PF00487"/>
    </source>
</evidence>
<gene>
    <name evidence="3" type="ORF">NCTC13316_00565</name>
</gene>
<dbReference type="OrthoDB" id="9800167at2"/>
<keyword evidence="1" id="KW-0472">Membrane</keyword>
<name>A0A378JH79_9GAMM</name>
<dbReference type="InterPro" id="IPR005804">
    <property type="entry name" value="FA_desaturase_dom"/>
</dbReference>
<sequence length="296" mass="34802">MQMSYCRKRVRTSYPLLKLTLILFTYISLILVRSHSLLISLFIALALGFILAGGLNLAHECLHQTYLKNRLINMYVGRFFTSLLLINFTIYKEHHLQHHKYVGTEKDTETKIQFKSLTQYLYFMTGLPVAFAKISKTLKVLWQVYPYYLNSPSKKRRAMLDTLFICFLLILFSIFTSLFPLTMLNYYWLPLSFSYMWILFFGLPEHLDCNPVANFYSESRSILSNHLVRLFLWNGNFHAEHHLHPGLAGSSLQQIFKKNSDSVLYQEKSYLHWHIRLIKKLINISNTGKMNSCQNC</sequence>
<feature type="domain" description="Fatty acid desaturase" evidence="2">
    <location>
        <begin position="41"/>
        <end position="267"/>
    </location>
</feature>
<organism evidence="3 4">
    <name type="scientific">Legionella busanensis</name>
    <dbReference type="NCBI Taxonomy" id="190655"/>
    <lineage>
        <taxon>Bacteria</taxon>
        <taxon>Pseudomonadati</taxon>
        <taxon>Pseudomonadota</taxon>
        <taxon>Gammaproteobacteria</taxon>
        <taxon>Legionellales</taxon>
        <taxon>Legionellaceae</taxon>
        <taxon>Legionella</taxon>
    </lineage>
</organism>
<dbReference type="GO" id="GO:0016020">
    <property type="term" value="C:membrane"/>
    <property type="evidence" value="ECO:0007669"/>
    <property type="project" value="TreeGrafter"/>
</dbReference>
<keyword evidence="4" id="KW-1185">Reference proteome</keyword>